<dbReference type="EMBL" id="JAKLTY010000023">
    <property type="protein sequence ID" value="MCG2630794.1"/>
    <property type="molecule type" value="Genomic_DNA"/>
</dbReference>
<evidence type="ECO:0000313" key="1">
    <source>
        <dbReference type="EMBL" id="MCG2630794.1"/>
    </source>
</evidence>
<organism evidence="1 4">
    <name type="scientific">Bradyrhizobium zhengyangense</name>
    <dbReference type="NCBI Taxonomy" id="2911009"/>
    <lineage>
        <taxon>Bacteria</taxon>
        <taxon>Pseudomonadati</taxon>
        <taxon>Pseudomonadota</taxon>
        <taxon>Alphaproteobacteria</taxon>
        <taxon>Hyphomicrobiales</taxon>
        <taxon>Nitrobacteraceae</taxon>
        <taxon>Bradyrhizobium</taxon>
    </lineage>
</organism>
<dbReference type="EMBL" id="JAKLUA010000015">
    <property type="protein sequence ID" value="MCG2671687.1"/>
    <property type="molecule type" value="Genomic_DNA"/>
</dbReference>
<dbReference type="Proteomes" id="UP001139012">
    <property type="component" value="Unassembled WGS sequence"/>
</dbReference>
<dbReference type="RefSeq" id="WP_128962280.1">
    <property type="nucleotide sequence ID" value="NZ_JAKLTY010000023.1"/>
</dbReference>
<keyword evidence="3" id="KW-1185">Reference proteome</keyword>
<accession>A0A9X1UCW8</accession>
<protein>
    <recommendedName>
        <fullName evidence="5">Myb-like domain-containing protein</fullName>
    </recommendedName>
</protein>
<comment type="caution">
    <text evidence="1">The sequence shown here is derived from an EMBL/GenBank/DDBJ whole genome shotgun (WGS) entry which is preliminary data.</text>
</comment>
<evidence type="ECO:0008006" key="5">
    <source>
        <dbReference type="Google" id="ProtNLM"/>
    </source>
</evidence>
<evidence type="ECO:0000313" key="4">
    <source>
        <dbReference type="Proteomes" id="UP001139054"/>
    </source>
</evidence>
<evidence type="ECO:0000313" key="3">
    <source>
        <dbReference type="Proteomes" id="UP001139012"/>
    </source>
</evidence>
<dbReference type="Proteomes" id="UP001139054">
    <property type="component" value="Unassembled WGS sequence"/>
</dbReference>
<evidence type="ECO:0000313" key="2">
    <source>
        <dbReference type="EMBL" id="MCG2671687.1"/>
    </source>
</evidence>
<proteinExistence type="predicted"/>
<dbReference type="AlphaFoldDB" id="A0A9X1UCW8"/>
<reference evidence="1" key="1">
    <citation type="submission" date="2022-01" db="EMBL/GenBank/DDBJ databases">
        <title>Genome sequnece data of strain Bradyrhizobium sp. nov.</title>
        <authorList>
            <person name="Zhang J."/>
        </authorList>
    </citation>
    <scope>NUCLEOTIDE SEQUENCE</scope>
    <source>
        <strain evidence="2">WYCCWR 12774</strain>
        <strain evidence="1">WYCCWR 13023</strain>
    </source>
</reference>
<sequence length="63" mass="7399">MKSTYPLLKKWTTEQHERLVTMAEAGWRPSQISAELNRSEAAIRVRAWQYGIVLRLVTTKRIK</sequence>
<gene>
    <name evidence="2" type="ORF">L6637_32515</name>
    <name evidence="1" type="ORF">L6654_29605</name>
</gene>
<name>A0A9X1UCW8_9BRAD</name>